<dbReference type="PRINTS" id="PR00019">
    <property type="entry name" value="LEURICHRPT"/>
</dbReference>
<dbReference type="PANTHER" id="PTHR48065:SF18">
    <property type="entry name" value="LRR RECEPTOR-LIKE KINASE FAMILY PROTEIN"/>
    <property type="match status" value="1"/>
</dbReference>
<dbReference type="Gene3D" id="3.80.10.10">
    <property type="entry name" value="Ribonuclease Inhibitor"/>
    <property type="match status" value="1"/>
</dbReference>
<evidence type="ECO:0000256" key="5">
    <source>
        <dbReference type="ARBA" id="ARBA00023136"/>
    </source>
</evidence>
<keyword evidence="7" id="KW-1133">Transmembrane helix</keyword>
<dbReference type="InterPro" id="IPR032675">
    <property type="entry name" value="LRR_dom_sf"/>
</dbReference>
<sequence>MRKKSSSPKWKAVGKIPQSMGTLVNLEALVLRHNNFIGDLPFTLKNCTRLDILDLSENLLSGPIPSWIGQSLQQLQILSLSVNHFNGSVPVHLCYLRQIHILDLSRNNLSKGIPTCLRNYTAMMESRVITSQIVMGRRISSTSISPLIYDSNVLLMWKGQDHMYWNPENLLKSIDLSSNDLTGKIPSTLSKIDRLAVLDLSNNDLNGRIPWGRQLQTFDGSSFEGNTNLCGQQLNKSCPGDKPIGTPEGEAVDGEDEDSIFYGALYMSLGLGFFTGFWGLLGPILLWKPWRIAYQRFLIRLTDYILLMVEVNMAKCHMWFKG</sequence>
<evidence type="ECO:0000313" key="8">
    <source>
        <dbReference type="EMBL" id="RZB61703.1"/>
    </source>
</evidence>
<evidence type="ECO:0000256" key="6">
    <source>
        <dbReference type="ARBA" id="ARBA00023180"/>
    </source>
</evidence>
<keyword evidence="2" id="KW-0433">Leucine-rich repeat</keyword>
<evidence type="ECO:0000256" key="4">
    <source>
        <dbReference type="ARBA" id="ARBA00022737"/>
    </source>
</evidence>
<comment type="caution">
    <text evidence="8">The sequence shown here is derived from an EMBL/GenBank/DDBJ whole genome shotgun (WGS) entry which is preliminary data.</text>
</comment>
<feature type="transmembrane region" description="Helical" evidence="7">
    <location>
        <begin position="260"/>
        <end position="287"/>
    </location>
</feature>
<dbReference type="EMBL" id="QZWG01000016">
    <property type="protein sequence ID" value="RZB61703.1"/>
    <property type="molecule type" value="Genomic_DNA"/>
</dbReference>
<evidence type="ECO:0000256" key="1">
    <source>
        <dbReference type="ARBA" id="ARBA00004370"/>
    </source>
</evidence>
<dbReference type="AlphaFoldDB" id="A0A445GKK4"/>
<dbReference type="InterPro" id="IPR001611">
    <property type="entry name" value="Leu-rich_rpt"/>
</dbReference>
<keyword evidence="7" id="KW-0812">Transmembrane</keyword>
<comment type="subcellular location">
    <subcellularLocation>
        <location evidence="1">Membrane</location>
    </subcellularLocation>
</comment>
<evidence type="ECO:0000256" key="3">
    <source>
        <dbReference type="ARBA" id="ARBA00022729"/>
    </source>
</evidence>
<keyword evidence="5 7" id="KW-0472">Membrane</keyword>
<name>A0A445GKK4_GLYSO</name>
<keyword evidence="8" id="KW-0675">Receptor</keyword>
<dbReference type="GO" id="GO:0016020">
    <property type="term" value="C:membrane"/>
    <property type="evidence" value="ECO:0007669"/>
    <property type="project" value="UniProtKB-SubCell"/>
</dbReference>
<evidence type="ECO:0000256" key="2">
    <source>
        <dbReference type="ARBA" id="ARBA00022614"/>
    </source>
</evidence>
<keyword evidence="4" id="KW-0677">Repeat</keyword>
<evidence type="ECO:0000256" key="7">
    <source>
        <dbReference type="SAM" id="Phobius"/>
    </source>
</evidence>
<dbReference type="FunFam" id="3.80.10.10:FF:000041">
    <property type="entry name" value="LRR receptor-like serine/threonine-protein kinase ERECTA"/>
    <property type="match status" value="1"/>
</dbReference>
<keyword evidence="3" id="KW-0732">Signal</keyword>
<reference evidence="8 9" key="1">
    <citation type="submission" date="2018-09" db="EMBL/GenBank/DDBJ databases">
        <title>A high-quality reference genome of wild soybean provides a powerful tool to mine soybean genomes.</title>
        <authorList>
            <person name="Xie M."/>
            <person name="Chung C.Y.L."/>
            <person name="Li M.-W."/>
            <person name="Wong F.-L."/>
            <person name="Chan T.-F."/>
            <person name="Lam H.-M."/>
        </authorList>
    </citation>
    <scope>NUCLEOTIDE SEQUENCE [LARGE SCALE GENOMIC DNA]</scope>
    <source>
        <strain evidence="9">cv. W05</strain>
        <tissue evidence="8">Hypocotyl of etiolated seedlings</tissue>
    </source>
</reference>
<proteinExistence type="predicted"/>
<organism evidence="8 9">
    <name type="scientific">Glycine soja</name>
    <name type="common">Wild soybean</name>
    <dbReference type="NCBI Taxonomy" id="3848"/>
    <lineage>
        <taxon>Eukaryota</taxon>
        <taxon>Viridiplantae</taxon>
        <taxon>Streptophyta</taxon>
        <taxon>Embryophyta</taxon>
        <taxon>Tracheophyta</taxon>
        <taxon>Spermatophyta</taxon>
        <taxon>Magnoliopsida</taxon>
        <taxon>eudicotyledons</taxon>
        <taxon>Gunneridae</taxon>
        <taxon>Pentapetalae</taxon>
        <taxon>rosids</taxon>
        <taxon>fabids</taxon>
        <taxon>Fabales</taxon>
        <taxon>Fabaceae</taxon>
        <taxon>Papilionoideae</taxon>
        <taxon>50 kb inversion clade</taxon>
        <taxon>NPAAA clade</taxon>
        <taxon>indigoferoid/millettioid clade</taxon>
        <taxon>Phaseoleae</taxon>
        <taxon>Glycine</taxon>
        <taxon>Glycine subgen. Soja</taxon>
    </lineage>
</organism>
<dbReference type="Proteomes" id="UP000289340">
    <property type="component" value="Chromosome 16"/>
</dbReference>
<dbReference type="Pfam" id="PF00560">
    <property type="entry name" value="LRR_1"/>
    <property type="match status" value="6"/>
</dbReference>
<evidence type="ECO:0000313" key="9">
    <source>
        <dbReference type="Proteomes" id="UP000289340"/>
    </source>
</evidence>
<keyword evidence="9" id="KW-1185">Reference proteome</keyword>
<gene>
    <name evidence="8" type="ORF">D0Y65_044139</name>
</gene>
<dbReference type="SUPFAM" id="SSF52058">
    <property type="entry name" value="L domain-like"/>
    <property type="match status" value="1"/>
</dbReference>
<dbReference type="PANTHER" id="PTHR48065">
    <property type="entry name" value="OS10G0469600 PROTEIN"/>
    <property type="match status" value="1"/>
</dbReference>
<keyword evidence="6" id="KW-0325">Glycoprotein</keyword>
<protein>
    <submittedName>
        <fullName evidence="8">Receptor-like protein EIX2</fullName>
    </submittedName>
</protein>
<accession>A0A445GKK4</accession>